<evidence type="ECO:0000313" key="5">
    <source>
        <dbReference type="Proteomes" id="UP001342314"/>
    </source>
</evidence>
<proteinExistence type="predicted"/>
<feature type="signal peptide" evidence="3">
    <location>
        <begin position="1"/>
        <end position="19"/>
    </location>
</feature>
<evidence type="ECO:0000256" key="1">
    <source>
        <dbReference type="SAM" id="MobiDB-lite"/>
    </source>
</evidence>
<comment type="caution">
    <text evidence="4">The sequence shown here is derived from an EMBL/GenBank/DDBJ whole genome shotgun (WGS) entry which is preliminary data.</text>
</comment>
<reference evidence="4 5" key="1">
    <citation type="submission" date="2021-12" db="EMBL/GenBank/DDBJ databases">
        <title>High titer production of polyol ester of fatty acids by Rhodotorula paludigena BS15 towards product separation-free biomass refinery.</title>
        <authorList>
            <person name="Mano J."/>
            <person name="Ono H."/>
            <person name="Tanaka T."/>
            <person name="Naito K."/>
            <person name="Sushida H."/>
            <person name="Ike M."/>
            <person name="Tokuyasu K."/>
            <person name="Kitaoka M."/>
        </authorList>
    </citation>
    <scope>NUCLEOTIDE SEQUENCE [LARGE SCALE GENOMIC DNA]</scope>
    <source>
        <strain evidence="4 5">BS15</strain>
    </source>
</reference>
<evidence type="ECO:0000256" key="3">
    <source>
        <dbReference type="SAM" id="SignalP"/>
    </source>
</evidence>
<evidence type="ECO:0000256" key="2">
    <source>
        <dbReference type="SAM" id="Phobius"/>
    </source>
</evidence>
<name>A0AAV5GRI3_9BASI</name>
<protein>
    <submittedName>
        <fullName evidence="4">Uncharacterized protein</fullName>
    </submittedName>
</protein>
<dbReference type="AlphaFoldDB" id="A0AAV5GRI3"/>
<accession>A0AAV5GRI3</accession>
<feature type="chain" id="PRO_5043551469" evidence="3">
    <location>
        <begin position="20"/>
        <end position="398"/>
    </location>
</feature>
<keyword evidence="2" id="KW-0812">Transmembrane</keyword>
<feature type="compositionally biased region" description="Polar residues" evidence="1">
    <location>
        <begin position="340"/>
        <end position="365"/>
    </location>
</feature>
<evidence type="ECO:0000313" key="4">
    <source>
        <dbReference type="EMBL" id="GJN92549.1"/>
    </source>
</evidence>
<keyword evidence="5" id="KW-1185">Reference proteome</keyword>
<feature type="transmembrane region" description="Helical" evidence="2">
    <location>
        <begin position="378"/>
        <end position="397"/>
    </location>
</feature>
<keyword evidence="3" id="KW-0732">Signal</keyword>
<dbReference type="EMBL" id="BQKY01000011">
    <property type="protein sequence ID" value="GJN92549.1"/>
    <property type="molecule type" value="Genomic_DNA"/>
</dbReference>
<keyword evidence="2" id="KW-0472">Membrane</keyword>
<organism evidence="4 5">
    <name type="scientific">Rhodotorula paludigena</name>
    <dbReference type="NCBI Taxonomy" id="86838"/>
    <lineage>
        <taxon>Eukaryota</taxon>
        <taxon>Fungi</taxon>
        <taxon>Dikarya</taxon>
        <taxon>Basidiomycota</taxon>
        <taxon>Pucciniomycotina</taxon>
        <taxon>Microbotryomycetes</taxon>
        <taxon>Sporidiobolales</taxon>
        <taxon>Sporidiobolaceae</taxon>
        <taxon>Rhodotorula</taxon>
    </lineage>
</organism>
<gene>
    <name evidence="4" type="ORF">Rhopal_005579-T1</name>
</gene>
<sequence length="398" mass="40142">MRAVATVAAALACAAGISAQSSSSSLSASSSPSASAAANSTATGTAAASDASSSPAASNATLLAQVPAYASADELPMNSTLQSVWSTDRARGTLTQGLTLLQNSTATAQGDAVYGVFVYYNETTAVRNGNQSSTDIPWIAFISCDNAVQSVVLDRAVTNSTEGNSALSNVTTLDLGNSTVGANATAGANSTTPTTTRVTQIEPSANLSTSLFEQAADQGATGIVLYSLQQQTCALNMTAFNSTDNSSLPIFTVPSKHVTDLINGQFASLAEPNRYFNTTLFNNATADLAQIIADQANLNSSSNFVLSSTTNYVLARIAPRYQANDSNNGVVATIGRATPTSASATGSVGTPTNAPSNEGGNTQPDNAAPAALARRSPASLALTGFVVGALIAGLGLLV</sequence>
<dbReference type="Proteomes" id="UP001342314">
    <property type="component" value="Unassembled WGS sequence"/>
</dbReference>
<feature type="region of interest" description="Disordered" evidence="1">
    <location>
        <begin position="340"/>
        <end position="371"/>
    </location>
</feature>
<keyword evidence="2" id="KW-1133">Transmembrane helix</keyword>